<dbReference type="Proteomes" id="UP001305702">
    <property type="component" value="Chromosome"/>
</dbReference>
<accession>A0AA96LDX2</accession>
<dbReference type="InterPro" id="IPR009057">
    <property type="entry name" value="Homeodomain-like_sf"/>
</dbReference>
<dbReference type="InterPro" id="IPR018062">
    <property type="entry name" value="HTH_AraC-typ_CS"/>
</dbReference>
<dbReference type="SUPFAM" id="SSF51215">
    <property type="entry name" value="Regulatory protein AraC"/>
    <property type="match status" value="1"/>
</dbReference>
<organism evidence="6 7">
    <name type="scientific">Paenibacillus aurantius</name>
    <dbReference type="NCBI Taxonomy" id="2918900"/>
    <lineage>
        <taxon>Bacteria</taxon>
        <taxon>Bacillati</taxon>
        <taxon>Bacillota</taxon>
        <taxon>Bacilli</taxon>
        <taxon>Bacillales</taxon>
        <taxon>Paenibacillaceae</taxon>
        <taxon>Paenibacillus</taxon>
    </lineage>
</organism>
<protein>
    <submittedName>
        <fullName evidence="6">AraC family transcriptional regulator</fullName>
    </submittedName>
</protein>
<dbReference type="KEGG" id="paun:MJA45_28115"/>
<dbReference type="InterPro" id="IPR037923">
    <property type="entry name" value="HTH-like"/>
</dbReference>
<dbReference type="AlphaFoldDB" id="A0AA96LDX2"/>
<feature type="region of interest" description="Disordered" evidence="4">
    <location>
        <begin position="127"/>
        <end position="147"/>
    </location>
</feature>
<dbReference type="GO" id="GO:0003700">
    <property type="term" value="F:DNA-binding transcription factor activity"/>
    <property type="evidence" value="ECO:0007669"/>
    <property type="project" value="InterPro"/>
</dbReference>
<evidence type="ECO:0000256" key="1">
    <source>
        <dbReference type="ARBA" id="ARBA00023015"/>
    </source>
</evidence>
<dbReference type="PROSITE" id="PS01124">
    <property type="entry name" value="HTH_ARAC_FAMILY_2"/>
    <property type="match status" value="1"/>
</dbReference>
<keyword evidence="7" id="KW-1185">Reference proteome</keyword>
<evidence type="ECO:0000313" key="7">
    <source>
        <dbReference type="Proteomes" id="UP001305702"/>
    </source>
</evidence>
<evidence type="ECO:0000256" key="3">
    <source>
        <dbReference type="ARBA" id="ARBA00023163"/>
    </source>
</evidence>
<dbReference type="Gene3D" id="2.60.120.10">
    <property type="entry name" value="Jelly Rolls"/>
    <property type="match status" value="1"/>
</dbReference>
<feature type="compositionally biased region" description="Gly residues" evidence="4">
    <location>
        <begin position="191"/>
        <end position="204"/>
    </location>
</feature>
<dbReference type="SUPFAM" id="SSF46689">
    <property type="entry name" value="Homeodomain-like"/>
    <property type="match status" value="1"/>
</dbReference>
<dbReference type="InterPro" id="IPR020449">
    <property type="entry name" value="Tscrpt_reg_AraC-type_HTH"/>
</dbReference>
<dbReference type="PANTHER" id="PTHR43280:SF2">
    <property type="entry name" value="HTH-TYPE TRANSCRIPTIONAL REGULATOR EXSA"/>
    <property type="match status" value="1"/>
</dbReference>
<evidence type="ECO:0000313" key="6">
    <source>
        <dbReference type="EMBL" id="WNQ11419.1"/>
    </source>
</evidence>
<dbReference type="RefSeq" id="WP_315605195.1">
    <property type="nucleotide sequence ID" value="NZ_CP130318.1"/>
</dbReference>
<dbReference type="SMART" id="SM00342">
    <property type="entry name" value="HTH_ARAC"/>
    <property type="match status" value="1"/>
</dbReference>
<name>A0AA96LDX2_9BACL</name>
<dbReference type="GO" id="GO:0043565">
    <property type="term" value="F:sequence-specific DNA binding"/>
    <property type="evidence" value="ECO:0007669"/>
    <property type="project" value="InterPro"/>
</dbReference>
<reference evidence="6 7" key="1">
    <citation type="submission" date="2022-02" db="EMBL/GenBank/DDBJ databases">
        <title>Paenibacillus sp. MBLB1776 Whole Genome Shotgun Sequencing.</title>
        <authorList>
            <person name="Hwang C.Y."/>
            <person name="Cho E.-S."/>
            <person name="Seo M.-J."/>
        </authorList>
    </citation>
    <scope>NUCLEOTIDE SEQUENCE [LARGE SCALE GENOMIC DNA]</scope>
    <source>
        <strain evidence="6 7">MBLB1776</strain>
    </source>
</reference>
<feature type="region of interest" description="Disordered" evidence="4">
    <location>
        <begin position="181"/>
        <end position="225"/>
    </location>
</feature>
<feature type="domain" description="HTH araC/xylS-type" evidence="5">
    <location>
        <begin position="236"/>
        <end position="334"/>
    </location>
</feature>
<dbReference type="InterPro" id="IPR014710">
    <property type="entry name" value="RmlC-like_jellyroll"/>
</dbReference>
<dbReference type="PROSITE" id="PS00041">
    <property type="entry name" value="HTH_ARAC_FAMILY_1"/>
    <property type="match status" value="1"/>
</dbReference>
<feature type="compositionally biased region" description="Low complexity" evidence="4">
    <location>
        <begin position="205"/>
        <end position="220"/>
    </location>
</feature>
<dbReference type="Pfam" id="PF02311">
    <property type="entry name" value="AraC_binding"/>
    <property type="match status" value="1"/>
</dbReference>
<dbReference type="Pfam" id="PF12833">
    <property type="entry name" value="HTH_18"/>
    <property type="match status" value="1"/>
</dbReference>
<keyword evidence="3" id="KW-0804">Transcription</keyword>
<dbReference type="InterPro" id="IPR018060">
    <property type="entry name" value="HTH_AraC"/>
</dbReference>
<dbReference type="Gene3D" id="1.10.10.60">
    <property type="entry name" value="Homeodomain-like"/>
    <property type="match status" value="2"/>
</dbReference>
<dbReference type="InterPro" id="IPR003313">
    <property type="entry name" value="AraC-bd"/>
</dbReference>
<evidence type="ECO:0000259" key="5">
    <source>
        <dbReference type="PROSITE" id="PS01124"/>
    </source>
</evidence>
<proteinExistence type="predicted"/>
<dbReference type="PRINTS" id="PR00032">
    <property type="entry name" value="HTHARAC"/>
</dbReference>
<keyword evidence="2" id="KW-0238">DNA-binding</keyword>
<feature type="compositionally biased region" description="Basic and acidic residues" evidence="4">
    <location>
        <begin position="127"/>
        <end position="137"/>
    </location>
</feature>
<dbReference type="EMBL" id="CP130318">
    <property type="protein sequence ID" value="WNQ11419.1"/>
    <property type="molecule type" value="Genomic_DNA"/>
</dbReference>
<gene>
    <name evidence="6" type="ORF">MJA45_28115</name>
</gene>
<dbReference type="PANTHER" id="PTHR43280">
    <property type="entry name" value="ARAC-FAMILY TRANSCRIPTIONAL REGULATOR"/>
    <property type="match status" value="1"/>
</dbReference>
<keyword evidence="1" id="KW-0805">Transcription regulation</keyword>
<evidence type="ECO:0000256" key="4">
    <source>
        <dbReference type="SAM" id="MobiDB-lite"/>
    </source>
</evidence>
<sequence>MEELFQFPSFTHTLQVTGCHFGRKPPGWTYPLHHHHLFELVYCFRGEVEQEISRERLLLREGDWLLIKAGVRHQLANRSEAEYGYFNVHFDLDDDGIRGLLASAPYRHFMRKETEGSKLTSYVKELEQVRDRSRKDPSSGQAGGTDETAPLPFGDLLLLQAYTLLLLHELLALLREDRPSRPQAAAVQPYGRGGGRAAGRGSGRSLGRSAASASGSGASAPDQGGSPSLFAADLAHEVEERLALVMSGEASVAGVAKELNLSRSQCSKLFAKVYGLSPQQYVSRQKLKLAKELLVTTNLPMTRIAERLGFQSASHFSRQFRRWTGLSPTEFRPKHLAGAVADEGADGKL</sequence>
<evidence type="ECO:0000256" key="2">
    <source>
        <dbReference type="ARBA" id="ARBA00023125"/>
    </source>
</evidence>